<evidence type="ECO:0000313" key="3">
    <source>
        <dbReference type="Proteomes" id="UP001492380"/>
    </source>
</evidence>
<feature type="region of interest" description="Disordered" evidence="1">
    <location>
        <begin position="161"/>
        <end position="200"/>
    </location>
</feature>
<evidence type="ECO:0000256" key="1">
    <source>
        <dbReference type="SAM" id="MobiDB-lite"/>
    </source>
</evidence>
<protein>
    <submittedName>
        <fullName evidence="2">Uncharacterized protein</fullName>
    </submittedName>
</protein>
<feature type="region of interest" description="Disordered" evidence="1">
    <location>
        <begin position="71"/>
        <end position="107"/>
    </location>
</feature>
<dbReference type="EMBL" id="JBBWRZ010000008">
    <property type="protein sequence ID" value="KAK8230786.1"/>
    <property type="molecule type" value="Genomic_DNA"/>
</dbReference>
<gene>
    <name evidence="2" type="ORF">HDK90DRAFT_331944</name>
</gene>
<accession>A0ABR1YJP1</accession>
<proteinExistence type="predicted"/>
<organism evidence="2 3">
    <name type="scientific">Phyllosticta capitalensis</name>
    <dbReference type="NCBI Taxonomy" id="121624"/>
    <lineage>
        <taxon>Eukaryota</taxon>
        <taxon>Fungi</taxon>
        <taxon>Dikarya</taxon>
        <taxon>Ascomycota</taxon>
        <taxon>Pezizomycotina</taxon>
        <taxon>Dothideomycetes</taxon>
        <taxon>Dothideomycetes incertae sedis</taxon>
        <taxon>Botryosphaeriales</taxon>
        <taxon>Phyllostictaceae</taxon>
        <taxon>Phyllosticta</taxon>
    </lineage>
</organism>
<dbReference type="Proteomes" id="UP001492380">
    <property type="component" value="Unassembled WGS sequence"/>
</dbReference>
<reference evidence="2 3" key="1">
    <citation type="submission" date="2024-04" db="EMBL/GenBank/DDBJ databases">
        <title>Phyllosticta paracitricarpa is synonymous to the EU quarantine fungus P. citricarpa based on phylogenomic analyses.</title>
        <authorList>
            <consortium name="Lawrence Berkeley National Laboratory"/>
            <person name="Van Ingen-Buijs V.A."/>
            <person name="Van Westerhoven A.C."/>
            <person name="Haridas S."/>
            <person name="Skiadas P."/>
            <person name="Martin F."/>
            <person name="Groenewald J.Z."/>
            <person name="Crous P.W."/>
            <person name="Seidl M.F."/>
        </authorList>
    </citation>
    <scope>NUCLEOTIDE SEQUENCE [LARGE SCALE GENOMIC DNA]</scope>
    <source>
        <strain evidence="2 3">CBS 123374</strain>
    </source>
</reference>
<feature type="compositionally biased region" description="Acidic residues" evidence="1">
    <location>
        <begin position="168"/>
        <end position="179"/>
    </location>
</feature>
<keyword evidence="3" id="KW-1185">Reference proteome</keyword>
<sequence>MSDYGYDSDEFELVDDDAWLYIAEDDQLADDLAEGAIPDPPFLDNQLDNLDGDDYYEYWIDIEYNSDGWNDVHGKPKIGQSTAPGNKRKKGTQGGPPQKKIKVSQDATGSVAVNSLDAPPVRWISLEQRMDKVLGLNLPLAEPQESFALLQDWRTRFVPAAASKASVDEEEGDWATDSEGESRPPLDADAGGGDDAMELLAGSGLDPQALMRALQENLSVAGGAPAGLDQNTLLKYALRMLNGEGQADDIAGDMADDLFEQVDEDSDGNEIAEWVSKQKNGQADVAATDDAEHGSSQSKNVELPPTPPTAAQCAAEDASASKKTRTAAGNAATAGPSGSRKRKAEDAAPDSAPPPTKPKRAAGRSYAAATASSKAKSNGKGKK</sequence>
<feature type="compositionally biased region" description="Low complexity" evidence="1">
    <location>
        <begin position="326"/>
        <end position="335"/>
    </location>
</feature>
<feature type="compositionally biased region" description="Low complexity" evidence="1">
    <location>
        <begin position="363"/>
        <end position="376"/>
    </location>
</feature>
<name>A0ABR1YJP1_9PEZI</name>
<evidence type="ECO:0000313" key="2">
    <source>
        <dbReference type="EMBL" id="KAK8230786.1"/>
    </source>
</evidence>
<feature type="region of interest" description="Disordered" evidence="1">
    <location>
        <begin position="277"/>
        <end position="383"/>
    </location>
</feature>
<comment type="caution">
    <text evidence="2">The sequence shown here is derived from an EMBL/GenBank/DDBJ whole genome shotgun (WGS) entry which is preliminary data.</text>
</comment>
<feature type="compositionally biased region" description="Low complexity" evidence="1">
    <location>
        <begin position="309"/>
        <end position="318"/>
    </location>
</feature>